<dbReference type="InterPro" id="IPR015300">
    <property type="entry name" value="DNA-bd_pseudobarrel_sf"/>
</dbReference>
<dbReference type="CDD" id="cd10017">
    <property type="entry name" value="B3_DNA"/>
    <property type="match status" value="1"/>
</dbReference>
<keyword evidence="2" id="KW-0805">Transcription regulation</keyword>
<dbReference type="SUPFAM" id="SSF101936">
    <property type="entry name" value="DNA-binding pseudobarrel domain"/>
    <property type="match status" value="1"/>
</dbReference>
<organism evidence="6">
    <name type="scientific">Manihot esculenta</name>
    <name type="common">Cassava</name>
    <name type="synonym">Jatropha manihot</name>
    <dbReference type="NCBI Taxonomy" id="3983"/>
    <lineage>
        <taxon>Eukaryota</taxon>
        <taxon>Viridiplantae</taxon>
        <taxon>Streptophyta</taxon>
        <taxon>Embryophyta</taxon>
        <taxon>Tracheophyta</taxon>
        <taxon>Spermatophyta</taxon>
        <taxon>Magnoliopsida</taxon>
        <taxon>eudicotyledons</taxon>
        <taxon>Gunneridae</taxon>
        <taxon>Pentapetalae</taxon>
        <taxon>rosids</taxon>
        <taxon>fabids</taxon>
        <taxon>Malpighiales</taxon>
        <taxon>Euphorbiaceae</taxon>
        <taxon>Crotonoideae</taxon>
        <taxon>Manihoteae</taxon>
        <taxon>Manihot</taxon>
    </lineage>
</organism>
<keyword evidence="3" id="KW-0238">DNA-binding</keyword>
<protein>
    <recommendedName>
        <fullName evidence="7">TF-B3 domain-containing protein</fullName>
    </recommendedName>
</protein>
<dbReference type="InterPro" id="IPR003340">
    <property type="entry name" value="B3_DNA-bd"/>
</dbReference>
<dbReference type="Gene3D" id="2.40.330.10">
    <property type="entry name" value="DNA-binding pseudobarrel domain"/>
    <property type="match status" value="1"/>
</dbReference>
<evidence type="ECO:0000256" key="1">
    <source>
        <dbReference type="ARBA" id="ARBA00004123"/>
    </source>
</evidence>
<dbReference type="PANTHER" id="PTHR34269">
    <property type="entry name" value="TRANSCRIPTION FACTOR B3-DOMAIN FAMILY-RELATED"/>
    <property type="match status" value="1"/>
</dbReference>
<reference evidence="6" key="1">
    <citation type="submission" date="2016-02" db="EMBL/GenBank/DDBJ databases">
        <title>WGS assembly of Manihot esculenta.</title>
        <authorList>
            <person name="Bredeson J.V."/>
            <person name="Prochnik S.E."/>
            <person name="Lyons J.B."/>
            <person name="Schmutz J."/>
            <person name="Grimwood J."/>
            <person name="Vrebalov J."/>
            <person name="Bart R.S."/>
            <person name="Amuge T."/>
            <person name="Ferguson M.E."/>
            <person name="Green R."/>
            <person name="Putnam N."/>
            <person name="Stites J."/>
            <person name="Rounsley S."/>
            <person name="Rokhsar D.S."/>
        </authorList>
    </citation>
    <scope>NUCLEOTIDE SEQUENCE [LARGE SCALE GENOMIC DNA]</scope>
    <source>
        <tissue evidence="6">Leaf</tissue>
    </source>
</reference>
<dbReference type="AlphaFoldDB" id="A0A2C9U2B1"/>
<evidence type="ECO:0000256" key="5">
    <source>
        <dbReference type="ARBA" id="ARBA00023242"/>
    </source>
</evidence>
<dbReference type="GO" id="GO:0003677">
    <property type="term" value="F:DNA binding"/>
    <property type="evidence" value="ECO:0007669"/>
    <property type="project" value="UniProtKB-KW"/>
</dbReference>
<evidence type="ECO:0000256" key="2">
    <source>
        <dbReference type="ARBA" id="ARBA00023015"/>
    </source>
</evidence>
<gene>
    <name evidence="6" type="ORF">MANES_18G110200</name>
</gene>
<evidence type="ECO:0000256" key="3">
    <source>
        <dbReference type="ARBA" id="ARBA00023125"/>
    </source>
</evidence>
<evidence type="ECO:0000256" key="4">
    <source>
        <dbReference type="ARBA" id="ARBA00023163"/>
    </source>
</evidence>
<sequence length="254" mass="29455">MEKLDYFHVFSAQGSMKVKLFAANQSEKKRNHRQIIDNQENSHASTELTLSCWFPSMIKKPRTTRISSSSFLHSSIVVSTRPAKEEVSTKLKLFDETWVADHDAEPDGVSKESSELKTLARDTANERVYSPEEERKMRLKHLVWTKLVLYDPWKIKKRLTGSDLGNHCRLLVASALIRGEGAEFCFWDCDTNTELNLVLKYWHTSKSYVFNKGWPNNFVKRRNLVEGDLIGIYWDSTKKIFNFAVLERASKVYP</sequence>
<dbReference type="EMBL" id="CM004404">
    <property type="protein sequence ID" value="OAY23823.1"/>
    <property type="molecule type" value="Genomic_DNA"/>
</dbReference>
<keyword evidence="5" id="KW-0539">Nucleus</keyword>
<proteinExistence type="predicted"/>
<dbReference type="GO" id="GO:0005634">
    <property type="term" value="C:nucleus"/>
    <property type="evidence" value="ECO:0007669"/>
    <property type="project" value="UniProtKB-SubCell"/>
</dbReference>
<evidence type="ECO:0008006" key="7">
    <source>
        <dbReference type="Google" id="ProtNLM"/>
    </source>
</evidence>
<keyword evidence="4" id="KW-0804">Transcription</keyword>
<accession>A0A2C9U2B1</accession>
<dbReference type="PANTHER" id="PTHR34269:SF11">
    <property type="entry name" value="B3 DOMAIN PROTEIN"/>
    <property type="match status" value="1"/>
</dbReference>
<name>A0A2C9U2B1_MANES</name>
<comment type="subcellular location">
    <subcellularLocation>
        <location evidence="1">Nucleus</location>
    </subcellularLocation>
</comment>
<evidence type="ECO:0000313" key="6">
    <source>
        <dbReference type="EMBL" id="OAY23823.1"/>
    </source>
</evidence>
<dbReference type="InterPro" id="IPR051442">
    <property type="entry name" value="B3_domain"/>
</dbReference>